<protein>
    <submittedName>
        <fullName evidence="1">Uncharacterized protein</fullName>
    </submittedName>
</protein>
<gene>
    <name evidence="1" type="ORF">N869_14925</name>
</gene>
<accession>A0A0A0BY59</accession>
<reference evidence="1 2" key="1">
    <citation type="submission" date="2013-08" db="EMBL/GenBank/DDBJ databases">
        <title>Genome sequencing of Cellulomonas bogoriensis 69B4.</title>
        <authorList>
            <person name="Chen F."/>
            <person name="Li Y."/>
            <person name="Wang G."/>
        </authorList>
    </citation>
    <scope>NUCLEOTIDE SEQUENCE [LARGE SCALE GENOMIC DNA]</scope>
    <source>
        <strain evidence="1 2">69B4</strain>
    </source>
</reference>
<keyword evidence="2" id="KW-1185">Reference proteome</keyword>
<dbReference type="Proteomes" id="UP000054314">
    <property type="component" value="Unassembled WGS sequence"/>
</dbReference>
<name>A0A0A0BY59_9CELL</name>
<sequence>MTMSDRPRPSDPRLVGIYLNDHLAGAVAGSRRLRRTAEVLRSTPVGPGLARVASEVEQEREELAAVVAHLDVTQAWPKQALAWVGERVARLKADRSRMRSSPITTLLEVELLRSAVMGKRGVWQALVDLAGDLALDESRMVELVEQTERQLQTLDEVHAYVRIRAMRLVR</sequence>
<proteinExistence type="predicted"/>
<dbReference type="AlphaFoldDB" id="A0A0A0BY59"/>
<evidence type="ECO:0000313" key="2">
    <source>
        <dbReference type="Proteomes" id="UP000054314"/>
    </source>
</evidence>
<evidence type="ECO:0000313" key="1">
    <source>
        <dbReference type="EMBL" id="KGM13313.1"/>
    </source>
</evidence>
<organism evidence="1 2">
    <name type="scientific">Cellulomonas bogoriensis 69B4 = DSM 16987</name>
    <dbReference type="NCBI Taxonomy" id="1386082"/>
    <lineage>
        <taxon>Bacteria</taxon>
        <taxon>Bacillati</taxon>
        <taxon>Actinomycetota</taxon>
        <taxon>Actinomycetes</taxon>
        <taxon>Micrococcales</taxon>
        <taxon>Cellulomonadaceae</taxon>
        <taxon>Cellulomonas</taxon>
    </lineage>
</organism>
<dbReference type="EMBL" id="AXCZ01000050">
    <property type="protein sequence ID" value="KGM13313.1"/>
    <property type="molecule type" value="Genomic_DNA"/>
</dbReference>
<comment type="caution">
    <text evidence="1">The sequence shown here is derived from an EMBL/GenBank/DDBJ whole genome shotgun (WGS) entry which is preliminary data.</text>
</comment>